<reference evidence="2" key="1">
    <citation type="submission" date="2018-08" db="EMBL/GenBank/DDBJ databases">
        <title>Comparative mitochondrial genomics of the basidiomycete Termitomyces.</title>
        <authorList>
            <person name="Nieuwenhuis M."/>
        </authorList>
    </citation>
    <scope>NUCLEOTIDE SEQUENCE</scope>
    <source>
        <strain evidence="2">Mi166</strain>
    </source>
</reference>
<dbReference type="InterPro" id="IPR024937">
    <property type="entry name" value="Domain_X"/>
</dbReference>
<dbReference type="Pfam" id="PF00078">
    <property type="entry name" value="RVT_1"/>
    <property type="match status" value="1"/>
</dbReference>
<name>A0A386TYF1_9AGAR</name>
<dbReference type="SUPFAM" id="SSF56672">
    <property type="entry name" value="DNA/RNA polymerases"/>
    <property type="match status" value="1"/>
</dbReference>
<dbReference type="GO" id="GO:0006397">
    <property type="term" value="P:mRNA processing"/>
    <property type="evidence" value="ECO:0007669"/>
    <property type="project" value="InterPro"/>
</dbReference>
<dbReference type="GO" id="GO:0005739">
    <property type="term" value="C:mitochondrion"/>
    <property type="evidence" value="ECO:0007669"/>
    <property type="project" value="UniProtKB-ARBA"/>
</dbReference>
<accession>A0A386TYF1</accession>
<dbReference type="InterPro" id="IPR051083">
    <property type="entry name" value="GrpII_Intron_Splice-Mob/Def"/>
</dbReference>
<organism evidence="2">
    <name type="scientific">Termitomyces sp</name>
    <dbReference type="NCBI Taxonomy" id="1916073"/>
    <lineage>
        <taxon>Eukaryota</taxon>
        <taxon>Fungi</taxon>
        <taxon>Dikarya</taxon>
        <taxon>Basidiomycota</taxon>
        <taxon>Agaricomycotina</taxon>
        <taxon>Agaricomycetes</taxon>
        <taxon>Agaricomycetidae</taxon>
        <taxon>Agaricales</taxon>
        <taxon>Tricholomatineae</taxon>
        <taxon>Lyophyllaceae</taxon>
        <taxon>Termitomyces</taxon>
    </lineage>
</organism>
<dbReference type="PANTHER" id="PTHR34047">
    <property type="entry name" value="NUCLEAR INTRON MATURASE 1, MITOCHONDRIAL-RELATED"/>
    <property type="match status" value="1"/>
</dbReference>
<proteinExistence type="predicted"/>
<dbReference type="EMBL" id="MH725795">
    <property type="protein sequence ID" value="AYE93245.1"/>
    <property type="molecule type" value="Genomic_DNA"/>
</dbReference>
<evidence type="ECO:0000313" key="2">
    <source>
        <dbReference type="EMBL" id="AYE93245.1"/>
    </source>
</evidence>
<dbReference type="PROSITE" id="PS50878">
    <property type="entry name" value="RT_POL"/>
    <property type="match status" value="1"/>
</dbReference>
<sequence length="612" mass="69157">MLPFGSIMRKRSFHSSVASLSALTKGNRDIASVSETLDGHKKIFAGDTKPTKQKAVKPKNVTTMVKEKLTCSKGPQGIYFNLLNILSDPFFLIACYEEIKGKKGNMTKGSNNYTLDGLSWKWFENTAMMLRKGTFKFTPARRIEIPKANGKTRPLGIGSPRDKIVQKALHAILEAIYEPVFLDCSYGFRPNRSTNSALRKIYMTGNKYSWVIQGDITKCLDEIPHSVIMKLIKQKMKDPRVLEIIAKFLSAGHIDPSGNHIVSTIGTPQGGVLSTLLSNIVLHQFDEYMDKAKAKFWKGKKRKDSPAYQKVKHLRRSATDPKVRKELLKELRSLNSNDRLDPHFKRMEYLRYADDFIIMVTGSIHEAIHIKNNVKEFLKRNCGLELNTEKTVITNVADNRWSFLGAEIVKLRKSPTFLRAGKTGKAVGTSRLLIKAPIDKLIEKLIKAGFIRRNAQGLILPRHYGPAVNMEHTDILGYYNSKTRGILNFFSFASNRKKLGRIFWLLKASCALTLSRKFKLGTMRKAFAKFGKELRCQESGLTIFTPKSLKVVHDYKNNEVSETPDALIKKSWAGKLTQTAFGKSCAVCGTTSEIEMHHVRSVKDVRSKYLSK</sequence>
<dbReference type="InterPro" id="IPR000477">
    <property type="entry name" value="RT_dom"/>
</dbReference>
<dbReference type="CDD" id="cd01651">
    <property type="entry name" value="RT_G2_intron"/>
    <property type="match status" value="1"/>
</dbReference>
<dbReference type="AlphaFoldDB" id="A0A386TYF1"/>
<geneLocation type="mitochondrion" evidence="2"/>
<dbReference type="InterPro" id="IPR043502">
    <property type="entry name" value="DNA/RNA_pol_sf"/>
</dbReference>
<dbReference type="PANTHER" id="PTHR34047:SF8">
    <property type="entry name" value="PROTEIN YKFC"/>
    <property type="match status" value="1"/>
</dbReference>
<gene>
    <name evidence="2" type="ORF">C0995_000107</name>
</gene>
<dbReference type="Pfam" id="PF01348">
    <property type="entry name" value="Intron_maturas2"/>
    <property type="match status" value="1"/>
</dbReference>
<protein>
    <recommendedName>
        <fullName evidence="1">Reverse transcriptase domain-containing protein</fullName>
    </recommendedName>
</protein>
<evidence type="ECO:0000259" key="1">
    <source>
        <dbReference type="PROSITE" id="PS50878"/>
    </source>
</evidence>
<feature type="domain" description="Reverse transcriptase" evidence="1">
    <location>
        <begin position="126"/>
        <end position="408"/>
    </location>
</feature>
<keyword evidence="2" id="KW-0496">Mitochondrion</keyword>